<feature type="domain" description="RecX third three-helical" evidence="7">
    <location>
        <begin position="160"/>
        <end position="206"/>
    </location>
</feature>
<dbReference type="Pfam" id="PF21982">
    <property type="entry name" value="RecX_HTH1"/>
    <property type="match status" value="1"/>
</dbReference>
<comment type="subcellular location">
    <subcellularLocation>
        <location evidence="1 5">Cytoplasm</location>
    </subcellularLocation>
</comment>
<dbReference type="PANTHER" id="PTHR33602">
    <property type="entry name" value="REGULATORY PROTEIN RECX FAMILY PROTEIN"/>
    <property type="match status" value="1"/>
</dbReference>
<dbReference type="NCBIfam" id="NF010733">
    <property type="entry name" value="PRK14135.1"/>
    <property type="match status" value="1"/>
</dbReference>
<dbReference type="InterPro" id="IPR053924">
    <property type="entry name" value="RecX_HTH_2nd"/>
</dbReference>
<organism evidence="9 10">
    <name type="scientific">Mesobacillus persicus</name>
    <dbReference type="NCBI Taxonomy" id="930146"/>
    <lineage>
        <taxon>Bacteria</taxon>
        <taxon>Bacillati</taxon>
        <taxon>Bacillota</taxon>
        <taxon>Bacilli</taxon>
        <taxon>Bacillales</taxon>
        <taxon>Bacillaceae</taxon>
        <taxon>Mesobacillus</taxon>
    </lineage>
</organism>
<dbReference type="OrthoDB" id="5421057at2"/>
<dbReference type="Pfam" id="PF02631">
    <property type="entry name" value="RecX_HTH2"/>
    <property type="match status" value="1"/>
</dbReference>
<dbReference type="STRING" id="930146.SAMN05192533_12426"/>
<proteinExistence type="inferred from homology"/>
<dbReference type="InterPro" id="IPR003783">
    <property type="entry name" value="Regulatory_RecX"/>
</dbReference>
<evidence type="ECO:0000313" key="9">
    <source>
        <dbReference type="EMBL" id="SEN87319.1"/>
    </source>
</evidence>
<dbReference type="GO" id="GO:0005737">
    <property type="term" value="C:cytoplasm"/>
    <property type="evidence" value="ECO:0007669"/>
    <property type="project" value="UniProtKB-SubCell"/>
</dbReference>
<evidence type="ECO:0000256" key="4">
    <source>
        <dbReference type="ARBA" id="ARBA00022490"/>
    </source>
</evidence>
<dbReference type="GO" id="GO:0006282">
    <property type="term" value="P:regulation of DNA repair"/>
    <property type="evidence" value="ECO:0007669"/>
    <property type="project" value="UniProtKB-UniRule"/>
</dbReference>
<comment type="function">
    <text evidence="5">Modulates RecA activity.</text>
</comment>
<keyword evidence="10" id="KW-1185">Reference proteome</keyword>
<dbReference type="InterPro" id="IPR036388">
    <property type="entry name" value="WH-like_DNA-bd_sf"/>
</dbReference>
<dbReference type="HAMAP" id="MF_01114">
    <property type="entry name" value="RecX"/>
    <property type="match status" value="1"/>
</dbReference>
<evidence type="ECO:0000256" key="1">
    <source>
        <dbReference type="ARBA" id="ARBA00004496"/>
    </source>
</evidence>
<accession>A0A1H8K2Q9</accession>
<feature type="domain" description="RecX first three-helical" evidence="8">
    <location>
        <begin position="66"/>
        <end position="105"/>
    </location>
</feature>
<evidence type="ECO:0000256" key="5">
    <source>
        <dbReference type="HAMAP-Rule" id="MF_01114"/>
    </source>
</evidence>
<evidence type="ECO:0000259" key="6">
    <source>
        <dbReference type="Pfam" id="PF02631"/>
    </source>
</evidence>
<dbReference type="Gene3D" id="1.10.10.10">
    <property type="entry name" value="Winged helix-like DNA-binding domain superfamily/Winged helix DNA-binding domain"/>
    <property type="match status" value="4"/>
</dbReference>
<comment type="similarity">
    <text evidence="2 5">Belongs to the RecX family.</text>
</comment>
<dbReference type="Proteomes" id="UP000198553">
    <property type="component" value="Unassembled WGS sequence"/>
</dbReference>
<dbReference type="EMBL" id="FOBW01000024">
    <property type="protein sequence ID" value="SEN87319.1"/>
    <property type="molecule type" value="Genomic_DNA"/>
</dbReference>
<name>A0A1H8K2Q9_9BACI</name>
<dbReference type="Pfam" id="PF21981">
    <property type="entry name" value="RecX_HTH3"/>
    <property type="match status" value="2"/>
</dbReference>
<protein>
    <recommendedName>
        <fullName evidence="3 5">Regulatory protein RecX</fullName>
    </recommendedName>
</protein>
<evidence type="ECO:0000256" key="3">
    <source>
        <dbReference type="ARBA" id="ARBA00018111"/>
    </source>
</evidence>
<sequence>MPVITKIKVQKKNKHRYSIFTDDGKGEEYAFSVDEDVLIKYELKKGMELDDTSISEVLFQDDIRKAYNTALQYLSHRMRSEGEVREHLSKKEVSESIIQEVVHRLYHHKFLDDVEFGKAFVRTQMNTTDKGPGAVKIDLREKGIKAVVIDEVMGEYPYERQVEKAVQLGSKFIMKNSKDSSVILKQKLEQFLLRKGYPFSVIQLVMKEVSVKKETDEEMEALQYQGAKLQRKFSKLEGYEQKQKIKKGLYTKGFSIDLIDQYLSELKEEDSDNR</sequence>
<dbReference type="AlphaFoldDB" id="A0A1H8K2Q9"/>
<evidence type="ECO:0000313" key="10">
    <source>
        <dbReference type="Proteomes" id="UP000198553"/>
    </source>
</evidence>
<keyword evidence="4 5" id="KW-0963">Cytoplasm</keyword>
<reference evidence="10" key="1">
    <citation type="submission" date="2016-10" db="EMBL/GenBank/DDBJ databases">
        <authorList>
            <person name="Varghese N."/>
            <person name="Submissions S."/>
        </authorList>
    </citation>
    <scope>NUCLEOTIDE SEQUENCE [LARGE SCALE GENOMIC DNA]</scope>
    <source>
        <strain evidence="10">B48,IBRC-M 10115,DSM 25386,CECT 8001</strain>
    </source>
</reference>
<feature type="domain" description="RecX second three-helical" evidence="6">
    <location>
        <begin position="112"/>
        <end position="153"/>
    </location>
</feature>
<dbReference type="InterPro" id="IPR053925">
    <property type="entry name" value="RecX_HTH_3rd"/>
</dbReference>
<feature type="domain" description="RecX third three-helical" evidence="7">
    <location>
        <begin position="216"/>
        <end position="263"/>
    </location>
</feature>
<dbReference type="PANTHER" id="PTHR33602:SF1">
    <property type="entry name" value="REGULATORY PROTEIN RECX FAMILY PROTEIN"/>
    <property type="match status" value="1"/>
</dbReference>
<dbReference type="RefSeq" id="WP_090750205.1">
    <property type="nucleotide sequence ID" value="NZ_FOBW01000024.1"/>
</dbReference>
<evidence type="ECO:0000256" key="2">
    <source>
        <dbReference type="ARBA" id="ARBA00009695"/>
    </source>
</evidence>
<evidence type="ECO:0000259" key="8">
    <source>
        <dbReference type="Pfam" id="PF21982"/>
    </source>
</evidence>
<dbReference type="InterPro" id="IPR053926">
    <property type="entry name" value="RecX_HTH_1st"/>
</dbReference>
<evidence type="ECO:0000259" key="7">
    <source>
        <dbReference type="Pfam" id="PF21981"/>
    </source>
</evidence>
<gene>
    <name evidence="5" type="primary">recX</name>
    <name evidence="9" type="ORF">SAMN05192533_12426</name>
</gene>